<evidence type="ECO:0000313" key="2">
    <source>
        <dbReference type="EMBL" id="SBV31586.1"/>
    </source>
</evidence>
<dbReference type="AlphaFoldDB" id="A0A1Y5PSA6"/>
<dbReference type="RefSeq" id="WP_295323244.1">
    <property type="nucleotide sequence ID" value="NZ_LT598653.1"/>
</dbReference>
<gene>
    <name evidence="2" type="ORF">SPPYR_0466</name>
</gene>
<dbReference type="EMBL" id="LT598653">
    <property type="protein sequence ID" value="SBV31586.1"/>
    <property type="molecule type" value="Genomic_DNA"/>
</dbReference>
<name>A0A1Y5PSA6_9SPHN</name>
<dbReference type="KEGG" id="sphu:SPPYR_0466"/>
<proteinExistence type="predicted"/>
<dbReference type="Gene3D" id="2.60.120.650">
    <property type="entry name" value="Cupin"/>
    <property type="match status" value="1"/>
</dbReference>
<reference evidence="2" key="1">
    <citation type="submission" date="2016-03" db="EMBL/GenBank/DDBJ databases">
        <authorList>
            <person name="Ploux O."/>
        </authorList>
    </citation>
    <scope>NUCLEOTIDE SEQUENCE</scope>
    <source>
        <strain evidence="2">UC10</strain>
    </source>
</reference>
<dbReference type="SUPFAM" id="SSF51197">
    <property type="entry name" value="Clavaminate synthase-like"/>
    <property type="match status" value="1"/>
</dbReference>
<evidence type="ECO:0000259" key="1">
    <source>
        <dbReference type="PROSITE" id="PS51184"/>
    </source>
</evidence>
<sequence length="285" mass="30789">MAVARHGTTIWGSTHGDRFADAYPLASATLRHRLADHPLFTLPALADAAGKLPASDVERRVADAANGCDFAMASAGEASVGDSVRAIATGRQWVMLRGIERLPHYREVLPPLMADLDGAIVPRTGARRSLRAFIFVSAPGTLTPFHFDAEYNILFQIAGDKAFATYPSSPPFLSLANREAHHRAGENMLPWRPEFEAAATIHHLAPADALYVPYSAPHWVRAGASASISLSVTWQSDWSLAAAEALAVNPLLRRIGLGTSRPPAWTERPRLRALAARAARRVGLL</sequence>
<accession>A0A1Y5PSA6</accession>
<organism evidence="2">
    <name type="scientific">uncultured Sphingopyxis sp</name>
    <dbReference type="NCBI Taxonomy" id="310581"/>
    <lineage>
        <taxon>Bacteria</taxon>
        <taxon>Pseudomonadati</taxon>
        <taxon>Pseudomonadota</taxon>
        <taxon>Alphaproteobacteria</taxon>
        <taxon>Sphingomonadales</taxon>
        <taxon>Sphingomonadaceae</taxon>
        <taxon>Sphingopyxis</taxon>
        <taxon>environmental samples</taxon>
    </lineage>
</organism>
<feature type="domain" description="JmjC" evidence="1">
    <location>
        <begin position="91"/>
        <end position="251"/>
    </location>
</feature>
<dbReference type="PROSITE" id="PS51184">
    <property type="entry name" value="JMJC"/>
    <property type="match status" value="1"/>
</dbReference>
<protein>
    <recommendedName>
        <fullName evidence="1">JmjC domain-containing protein</fullName>
    </recommendedName>
</protein>
<dbReference type="InterPro" id="IPR003347">
    <property type="entry name" value="JmjC_dom"/>
</dbReference>